<gene>
    <name evidence="1" type="ORF">PUN28_009025</name>
</gene>
<accession>A0AAW2FQ28</accession>
<dbReference type="AlphaFoldDB" id="A0AAW2FQ28"/>
<evidence type="ECO:0000313" key="2">
    <source>
        <dbReference type="Proteomes" id="UP001430953"/>
    </source>
</evidence>
<dbReference type="EMBL" id="JADYXP020000008">
    <property type="protein sequence ID" value="KAL0118056.1"/>
    <property type="molecule type" value="Genomic_DNA"/>
</dbReference>
<sequence length="49" mass="5898">MTILKRKSLCALVLHSLNLRYGFHGFSVIDYDEHELIFRLKYFHRSLCI</sequence>
<evidence type="ECO:0000313" key="1">
    <source>
        <dbReference type="EMBL" id="KAL0118056.1"/>
    </source>
</evidence>
<dbReference type="Proteomes" id="UP001430953">
    <property type="component" value="Unassembled WGS sequence"/>
</dbReference>
<organism evidence="1 2">
    <name type="scientific">Cardiocondyla obscurior</name>
    <dbReference type="NCBI Taxonomy" id="286306"/>
    <lineage>
        <taxon>Eukaryota</taxon>
        <taxon>Metazoa</taxon>
        <taxon>Ecdysozoa</taxon>
        <taxon>Arthropoda</taxon>
        <taxon>Hexapoda</taxon>
        <taxon>Insecta</taxon>
        <taxon>Pterygota</taxon>
        <taxon>Neoptera</taxon>
        <taxon>Endopterygota</taxon>
        <taxon>Hymenoptera</taxon>
        <taxon>Apocrita</taxon>
        <taxon>Aculeata</taxon>
        <taxon>Formicoidea</taxon>
        <taxon>Formicidae</taxon>
        <taxon>Myrmicinae</taxon>
        <taxon>Cardiocondyla</taxon>
    </lineage>
</organism>
<protein>
    <submittedName>
        <fullName evidence="1">Uncharacterized protein</fullName>
    </submittedName>
</protein>
<comment type="caution">
    <text evidence="1">The sequence shown here is derived from an EMBL/GenBank/DDBJ whole genome shotgun (WGS) entry which is preliminary data.</text>
</comment>
<name>A0AAW2FQ28_9HYME</name>
<proteinExistence type="predicted"/>
<reference evidence="1 2" key="1">
    <citation type="submission" date="2023-03" db="EMBL/GenBank/DDBJ databases">
        <title>High recombination rates correlate with genetic variation in Cardiocondyla obscurior ants.</title>
        <authorList>
            <person name="Errbii M."/>
        </authorList>
    </citation>
    <scope>NUCLEOTIDE SEQUENCE [LARGE SCALE GENOMIC DNA]</scope>
    <source>
        <strain evidence="1">Alpha-2009</strain>
        <tissue evidence="1">Whole body</tissue>
    </source>
</reference>
<keyword evidence="2" id="KW-1185">Reference proteome</keyword>